<comment type="caution">
    <text evidence="3">The sequence shown here is derived from an EMBL/GenBank/DDBJ whole genome shotgun (WGS) entry which is preliminary data.</text>
</comment>
<evidence type="ECO:0000256" key="1">
    <source>
        <dbReference type="ARBA" id="ARBA00022729"/>
    </source>
</evidence>
<dbReference type="InterPro" id="IPR011519">
    <property type="entry name" value="UnbV_ASPIC"/>
</dbReference>
<dbReference type="InterPro" id="IPR027039">
    <property type="entry name" value="Crtac1"/>
</dbReference>
<reference evidence="3" key="1">
    <citation type="submission" date="2021-01" db="EMBL/GenBank/DDBJ databases">
        <authorList>
            <person name="Zhong Y.L."/>
        </authorList>
    </citation>
    <scope>NUCLEOTIDE SEQUENCE</scope>
    <source>
        <strain evidence="3">KCTC 23302</strain>
    </source>
</reference>
<feature type="domain" description="ASPIC/UnbV" evidence="2">
    <location>
        <begin position="521"/>
        <end position="588"/>
    </location>
</feature>
<dbReference type="Pfam" id="PF13517">
    <property type="entry name" value="FG-GAP_3"/>
    <property type="match status" value="4"/>
</dbReference>
<dbReference type="PANTHER" id="PTHR16026:SF0">
    <property type="entry name" value="CARTILAGE ACIDIC PROTEIN 1"/>
    <property type="match status" value="1"/>
</dbReference>
<dbReference type="Pfam" id="PF07593">
    <property type="entry name" value="UnbV_ASPIC"/>
    <property type="match status" value="1"/>
</dbReference>
<dbReference type="PROSITE" id="PS51257">
    <property type="entry name" value="PROKAR_LIPOPROTEIN"/>
    <property type="match status" value="1"/>
</dbReference>
<dbReference type="PANTHER" id="PTHR16026">
    <property type="entry name" value="CARTILAGE ACIDIC PROTEIN 1"/>
    <property type="match status" value="1"/>
</dbReference>
<proteinExistence type="predicted"/>
<dbReference type="InterPro" id="IPR028994">
    <property type="entry name" value="Integrin_alpha_N"/>
</dbReference>
<dbReference type="SUPFAM" id="SSF69318">
    <property type="entry name" value="Integrin alpha N-terminal domain"/>
    <property type="match status" value="2"/>
</dbReference>
<protein>
    <submittedName>
        <fullName evidence="3">VCBS repeat-containing protein</fullName>
    </submittedName>
</protein>
<evidence type="ECO:0000313" key="3">
    <source>
        <dbReference type="EMBL" id="MBL0682216.1"/>
    </source>
</evidence>
<name>A0A936ZWB4_9FLAO</name>
<dbReference type="Proteomes" id="UP000651057">
    <property type="component" value="Unassembled WGS sequence"/>
</dbReference>
<sequence length="1094" mass="122744">MIKYIIISVFGSILLCSCAKQKVTSGELFDKVPSKVTKVTFQNRLMSTEDMNILDYLYFYNGAGVAVGDINNDDLVDVFFTSNQGENKLYLNKGDFQFEDATKKAGVSGTSDWNTGVTMADVNGDGFLDIYVCAVVGLHGLKGGNELFINNGDGTFTEKASAYGLDFQNYSTAASFFDYDNDGDLDMYLLNHAIHTQNSFGSASLRNQRSDKSGDKLLRNDGDLFVDVSKESGIFGGGNGYGLGIATSDFNNDGFTDIYVSNDFHEDDYYYINTGDGTFTEQLKEKFGHTSRFSMGSDVSDINHDGYPDILTLDMTPEDEKILKASAGDETVDMLNMRVNRLGYHYQYARNMLQINQRGKFFTETALLSDIASTDWSWSALFADYNLDGEQDVFISNGIPKRPNNLDYIKYISNEKIQEQLSSTKLVDQEALDIMPSGMVQNYIFQGTTGVKFKNKSQEWLPIDNNASTGSAYADFDNDGDIDIVTNTINDQPIFYRNKSNTSTSNYLKLKFVYKDKNPFGIGTKVISYHNGIPQFKQLFVSKGFQSSSEAIIHFGYGDVKTIDSLKVIWPDNTIQVAENIKTNQTLTIKSLHKRGTVIYDNLFPQSKGWFKKVDSIPGLDYIHKENNYTDFNRQKLIPYKISNKGPAIAVGDLNNDGKDDIFFGSSKHEVSTLFFQTLNGFEKQKIEVLQEDKVKEDVAAIIEDLNQDGKKDLLVASSGGEFFGKSKELIDRLYINSDSGLIRGDFPELFEHESVIRPYDIDQDGDLDLFIGAYAVSNDFGKIPNSTILINEKGSFGIQEHSDVQKIGMVTDAIWTDFDNDNIKDLLVIGEWMSPHFFKNQKGKLIDVTNSILTQKLNGLWQVIQEFDIDNDGDMDYLLGNFGLNSKFKACEDYPLRMYYSDFDNNQKTETIIAIPKGGKYYTALGLDDLSGQLNFLKKKFTTYASFAGKTIEEIFGKDALDKATLFEVHQLASGYLKNEDGVFTFVPFDDELQVAPITVMLKHDFNKDTIEEVLLAGNYFGVIPYHGRFDGFAGAMLQINETSSNANTLHINLTQKAVRGLNIINFGNKEYLLITINHGKVEVYEFSNEKNK</sequence>
<accession>A0A936ZWB4</accession>
<dbReference type="InterPro" id="IPR013517">
    <property type="entry name" value="FG-GAP"/>
</dbReference>
<evidence type="ECO:0000313" key="4">
    <source>
        <dbReference type="Proteomes" id="UP000651057"/>
    </source>
</evidence>
<dbReference type="AlphaFoldDB" id="A0A936ZWB4"/>
<dbReference type="RefSeq" id="WP_201916215.1">
    <property type="nucleotide sequence ID" value="NZ_BAABAX010000001.1"/>
</dbReference>
<keyword evidence="4" id="KW-1185">Reference proteome</keyword>
<keyword evidence="1" id="KW-0732">Signal</keyword>
<dbReference type="Gene3D" id="2.130.10.130">
    <property type="entry name" value="Integrin alpha, N-terminal"/>
    <property type="match status" value="4"/>
</dbReference>
<dbReference type="EMBL" id="JAERQJ010000001">
    <property type="protein sequence ID" value="MBL0682216.1"/>
    <property type="molecule type" value="Genomic_DNA"/>
</dbReference>
<gene>
    <name evidence="3" type="ORF">JJQ60_01680</name>
</gene>
<evidence type="ECO:0000259" key="2">
    <source>
        <dbReference type="Pfam" id="PF07593"/>
    </source>
</evidence>
<organism evidence="3 4">
    <name type="scientific">Aquimarina mytili</name>
    <dbReference type="NCBI Taxonomy" id="874423"/>
    <lineage>
        <taxon>Bacteria</taxon>
        <taxon>Pseudomonadati</taxon>
        <taxon>Bacteroidota</taxon>
        <taxon>Flavobacteriia</taxon>
        <taxon>Flavobacteriales</taxon>
        <taxon>Flavobacteriaceae</taxon>
        <taxon>Aquimarina</taxon>
    </lineage>
</organism>